<gene>
    <name evidence="2" type="ORF">QR90_05130</name>
</gene>
<proteinExistence type="predicted"/>
<evidence type="ECO:0000313" key="2">
    <source>
        <dbReference type="EMBL" id="AIZ44605.1"/>
    </source>
</evidence>
<evidence type="ECO:0000259" key="1">
    <source>
        <dbReference type="Pfam" id="PF14332"/>
    </source>
</evidence>
<dbReference type="STRING" id="1182571.QR90_05130"/>
<dbReference type="RefSeq" id="WP_039682739.1">
    <property type="nucleotide sequence ID" value="NZ_CP010028.1"/>
</dbReference>
<name>A0A0A7KES4_9DEIO</name>
<organism evidence="2 3">
    <name type="scientific">Deinococcus radiopugnans</name>
    <dbReference type="NCBI Taxonomy" id="57497"/>
    <lineage>
        <taxon>Bacteria</taxon>
        <taxon>Thermotogati</taxon>
        <taxon>Deinococcota</taxon>
        <taxon>Deinococci</taxon>
        <taxon>Deinococcales</taxon>
        <taxon>Deinococcaceae</taxon>
        <taxon>Deinococcus</taxon>
    </lineage>
</organism>
<sequence length="252" mass="28159">MTNTASLETFDFLQLLYLLSGQGRTGVLTVHRADGPFQAFLEGERVRHLQFAAQTGLPALLRLLRDPQGRFQFDEGVRHPNPLLNTILDEVALEVLDSLPEVPLPFSGPVKITSPERVARIPWGLKEQEILKQIEVQRPVSVLSQDPDARWLLQKLHQIQLIAPRKSRVARLSVAVTREVRGVVVVDDLILRRWREDMLRPPQHIAVRTDDGQVHTLPVRGGPNLSNALLVPPELLMRTGLGAGDSVLVRPA</sequence>
<dbReference type="HOGENOM" id="CLU_095250_0_0_0"/>
<dbReference type="InterPro" id="IPR025497">
    <property type="entry name" value="PatA-like_N"/>
</dbReference>
<dbReference type="KEGG" id="dsw:QR90_05130"/>
<accession>A0A0A7KES4</accession>
<dbReference type="Proteomes" id="UP000030634">
    <property type="component" value="Chromosome"/>
</dbReference>
<reference evidence="3" key="1">
    <citation type="submission" date="2014-11" db="EMBL/GenBank/DDBJ databases">
        <title>Hymenobacter sp. DG25B genome submission.</title>
        <authorList>
            <person name="Jung H.-Y."/>
            <person name="Kim M.K."/>
            <person name="Srinivasan S."/>
            <person name="Lim S."/>
        </authorList>
    </citation>
    <scope>NUCLEOTIDE SEQUENCE [LARGE SCALE GENOMIC DNA]</scope>
    <source>
        <strain evidence="3">DY59</strain>
    </source>
</reference>
<dbReference type="EMBL" id="CP010028">
    <property type="protein sequence ID" value="AIZ44605.1"/>
    <property type="molecule type" value="Genomic_DNA"/>
</dbReference>
<feature type="domain" description="PatA-like N-terminal" evidence="1">
    <location>
        <begin position="5"/>
        <end position="99"/>
    </location>
</feature>
<dbReference type="Pfam" id="PF14332">
    <property type="entry name" value="DUF4388"/>
    <property type="match status" value="1"/>
</dbReference>
<dbReference type="AlphaFoldDB" id="A0A0A7KES4"/>
<protein>
    <recommendedName>
        <fullName evidence="1">PatA-like N-terminal domain-containing protein</fullName>
    </recommendedName>
</protein>
<evidence type="ECO:0000313" key="3">
    <source>
        <dbReference type="Proteomes" id="UP000030634"/>
    </source>
</evidence>